<feature type="region of interest" description="Disordered" evidence="5">
    <location>
        <begin position="167"/>
        <end position="186"/>
    </location>
</feature>
<dbReference type="InterPro" id="IPR011701">
    <property type="entry name" value="MFS"/>
</dbReference>
<keyword evidence="3 6" id="KW-1133">Transmembrane helix</keyword>
<feature type="transmembrane region" description="Helical" evidence="6">
    <location>
        <begin position="106"/>
        <end position="124"/>
    </location>
</feature>
<dbReference type="PROSITE" id="PS50850">
    <property type="entry name" value="MFS"/>
    <property type="match status" value="1"/>
</dbReference>
<feature type="transmembrane region" description="Helical" evidence="6">
    <location>
        <begin position="20"/>
        <end position="40"/>
    </location>
</feature>
<dbReference type="GO" id="GO:0005886">
    <property type="term" value="C:plasma membrane"/>
    <property type="evidence" value="ECO:0007669"/>
    <property type="project" value="TreeGrafter"/>
</dbReference>
<dbReference type="AlphaFoldDB" id="A0AAD5JY62"/>
<comment type="caution">
    <text evidence="8">The sequence shown here is derived from an EMBL/GenBank/DDBJ whole genome shotgun (WGS) entry which is preliminary data.</text>
</comment>
<feature type="domain" description="Major facilitator superfamily (MFS) profile" evidence="7">
    <location>
        <begin position="1"/>
        <end position="352"/>
    </location>
</feature>
<feature type="compositionally biased region" description="Polar residues" evidence="5">
    <location>
        <begin position="169"/>
        <end position="186"/>
    </location>
</feature>
<evidence type="ECO:0000256" key="6">
    <source>
        <dbReference type="SAM" id="Phobius"/>
    </source>
</evidence>
<dbReference type="Proteomes" id="UP001209540">
    <property type="component" value="Unassembled WGS sequence"/>
</dbReference>
<name>A0AAD5JY62_9FUNG</name>
<feature type="transmembrane region" description="Helical" evidence="6">
    <location>
        <begin position="238"/>
        <end position="258"/>
    </location>
</feature>
<sequence length="352" mass="39341">YPALPSIQAEFNTTTTVTNMNISVHTLMIGLLSAIWGSYADGYGRRPIFIASNAFLVCGNIGSALAINNWMLLAFRIITAVGAAASNALGAGMINDVFEDHQKGKVISWFSCASLYTMGFSPFVGGALNQYLGWRWIFWIFVIVYGLLWITIILLLPETNPYARHQRRQQQNDSIESGDSSSTYTTEIKGRTHKKASIINPFSSLKLLKFPNMLLCLALSFTWAYSNQYHFSSTFVGLFYLSGLVGTTTASYLGGFLSDKIYMRRMERVKNNSTNENEQGQAYPEMRLSQSVIFVAAFVLAVSYVGYGWGIEKNVHFSAGIICQTFGKRCLYNITCITTFTYLYIEHSLDDC</sequence>
<evidence type="ECO:0000256" key="4">
    <source>
        <dbReference type="ARBA" id="ARBA00023136"/>
    </source>
</evidence>
<accession>A0AAD5JY62</accession>
<keyword evidence="4 6" id="KW-0472">Membrane</keyword>
<dbReference type="PANTHER" id="PTHR23502">
    <property type="entry name" value="MAJOR FACILITATOR SUPERFAMILY"/>
    <property type="match status" value="1"/>
</dbReference>
<dbReference type="InterPro" id="IPR036259">
    <property type="entry name" value="MFS_trans_sf"/>
</dbReference>
<feature type="transmembrane region" description="Helical" evidence="6">
    <location>
        <begin position="47"/>
        <end position="67"/>
    </location>
</feature>
<comment type="subcellular location">
    <subcellularLocation>
        <location evidence="1">Membrane</location>
        <topology evidence="1">Multi-pass membrane protein</topology>
    </subcellularLocation>
</comment>
<dbReference type="InterPro" id="IPR020846">
    <property type="entry name" value="MFS_dom"/>
</dbReference>
<evidence type="ECO:0000256" key="5">
    <source>
        <dbReference type="SAM" id="MobiDB-lite"/>
    </source>
</evidence>
<protein>
    <submittedName>
        <fullName evidence="8">Major facilitator superfamily domain-containing protein</fullName>
    </submittedName>
</protein>
<dbReference type="Pfam" id="PF07690">
    <property type="entry name" value="MFS_1"/>
    <property type="match status" value="1"/>
</dbReference>
<reference evidence="8" key="2">
    <citation type="submission" date="2023-02" db="EMBL/GenBank/DDBJ databases">
        <authorList>
            <consortium name="DOE Joint Genome Institute"/>
            <person name="Mondo S.J."/>
            <person name="Chang Y."/>
            <person name="Wang Y."/>
            <person name="Ahrendt S."/>
            <person name="Andreopoulos W."/>
            <person name="Barry K."/>
            <person name="Beard J."/>
            <person name="Benny G.L."/>
            <person name="Blankenship S."/>
            <person name="Bonito G."/>
            <person name="Cuomo C."/>
            <person name="Desiro A."/>
            <person name="Gervers K.A."/>
            <person name="Hundley H."/>
            <person name="Kuo A."/>
            <person name="LaButti K."/>
            <person name="Lang B.F."/>
            <person name="Lipzen A."/>
            <person name="O'Donnell K."/>
            <person name="Pangilinan J."/>
            <person name="Reynolds N."/>
            <person name="Sandor L."/>
            <person name="Smith M.W."/>
            <person name="Tsang A."/>
            <person name="Grigoriev I.V."/>
            <person name="Stajich J.E."/>
            <person name="Spatafora J.W."/>
        </authorList>
    </citation>
    <scope>NUCLEOTIDE SEQUENCE</scope>
    <source>
        <strain evidence="8">RSA 2281</strain>
    </source>
</reference>
<organism evidence="8 9">
    <name type="scientific">Phascolomyces articulosus</name>
    <dbReference type="NCBI Taxonomy" id="60185"/>
    <lineage>
        <taxon>Eukaryota</taxon>
        <taxon>Fungi</taxon>
        <taxon>Fungi incertae sedis</taxon>
        <taxon>Mucoromycota</taxon>
        <taxon>Mucoromycotina</taxon>
        <taxon>Mucoromycetes</taxon>
        <taxon>Mucorales</taxon>
        <taxon>Lichtheimiaceae</taxon>
        <taxon>Phascolomyces</taxon>
    </lineage>
</organism>
<evidence type="ECO:0000313" key="9">
    <source>
        <dbReference type="Proteomes" id="UP001209540"/>
    </source>
</evidence>
<dbReference type="SUPFAM" id="SSF103473">
    <property type="entry name" value="MFS general substrate transporter"/>
    <property type="match status" value="1"/>
</dbReference>
<dbReference type="EMBL" id="JAIXMP010000017">
    <property type="protein sequence ID" value="KAI9259597.1"/>
    <property type="molecule type" value="Genomic_DNA"/>
</dbReference>
<feature type="transmembrane region" description="Helical" evidence="6">
    <location>
        <begin position="136"/>
        <end position="157"/>
    </location>
</feature>
<feature type="transmembrane region" description="Helical" evidence="6">
    <location>
        <begin position="207"/>
        <end position="226"/>
    </location>
</feature>
<reference evidence="8" key="1">
    <citation type="journal article" date="2022" name="IScience">
        <title>Evolution of zygomycete secretomes and the origins of terrestrial fungal ecologies.</title>
        <authorList>
            <person name="Chang Y."/>
            <person name="Wang Y."/>
            <person name="Mondo S."/>
            <person name="Ahrendt S."/>
            <person name="Andreopoulos W."/>
            <person name="Barry K."/>
            <person name="Beard J."/>
            <person name="Benny G.L."/>
            <person name="Blankenship S."/>
            <person name="Bonito G."/>
            <person name="Cuomo C."/>
            <person name="Desiro A."/>
            <person name="Gervers K.A."/>
            <person name="Hundley H."/>
            <person name="Kuo A."/>
            <person name="LaButti K."/>
            <person name="Lang B.F."/>
            <person name="Lipzen A."/>
            <person name="O'Donnell K."/>
            <person name="Pangilinan J."/>
            <person name="Reynolds N."/>
            <person name="Sandor L."/>
            <person name="Smith M.E."/>
            <person name="Tsang A."/>
            <person name="Grigoriev I.V."/>
            <person name="Stajich J.E."/>
            <person name="Spatafora J.W."/>
        </authorList>
    </citation>
    <scope>NUCLEOTIDE SEQUENCE</scope>
    <source>
        <strain evidence="8">RSA 2281</strain>
    </source>
</reference>
<gene>
    <name evidence="8" type="ORF">BDA99DRAFT_582873</name>
</gene>
<evidence type="ECO:0000313" key="8">
    <source>
        <dbReference type="EMBL" id="KAI9259597.1"/>
    </source>
</evidence>
<evidence type="ECO:0000259" key="7">
    <source>
        <dbReference type="PROSITE" id="PS50850"/>
    </source>
</evidence>
<dbReference type="Gene3D" id="1.20.1720.10">
    <property type="entry name" value="Multidrug resistance protein D"/>
    <property type="match status" value="1"/>
</dbReference>
<keyword evidence="2 6" id="KW-0812">Transmembrane</keyword>
<dbReference type="GO" id="GO:0022857">
    <property type="term" value="F:transmembrane transporter activity"/>
    <property type="evidence" value="ECO:0007669"/>
    <property type="project" value="InterPro"/>
</dbReference>
<dbReference type="PANTHER" id="PTHR23502:SF5">
    <property type="entry name" value="QUINIDINE RESISTANCE PROTEIN 3"/>
    <property type="match status" value="1"/>
</dbReference>
<keyword evidence="9" id="KW-1185">Reference proteome</keyword>
<feature type="non-terminal residue" evidence="8">
    <location>
        <position position="1"/>
    </location>
</feature>
<evidence type="ECO:0000256" key="2">
    <source>
        <dbReference type="ARBA" id="ARBA00022692"/>
    </source>
</evidence>
<evidence type="ECO:0000256" key="1">
    <source>
        <dbReference type="ARBA" id="ARBA00004141"/>
    </source>
</evidence>
<feature type="transmembrane region" description="Helical" evidence="6">
    <location>
        <begin position="292"/>
        <end position="310"/>
    </location>
</feature>
<proteinExistence type="predicted"/>
<evidence type="ECO:0000256" key="3">
    <source>
        <dbReference type="ARBA" id="ARBA00022989"/>
    </source>
</evidence>
<feature type="transmembrane region" description="Helical" evidence="6">
    <location>
        <begin position="73"/>
        <end position="94"/>
    </location>
</feature>